<dbReference type="GO" id="GO:0097320">
    <property type="term" value="P:plasma membrane tubulation"/>
    <property type="evidence" value="ECO:0007669"/>
    <property type="project" value="TreeGrafter"/>
</dbReference>
<dbReference type="GeneID" id="54781700"/>
<organism evidence="5 6">
    <name type="scientific">Diutina rugosa</name>
    <name type="common">Yeast</name>
    <name type="synonym">Candida rugosa</name>
    <dbReference type="NCBI Taxonomy" id="5481"/>
    <lineage>
        <taxon>Eukaryota</taxon>
        <taxon>Fungi</taxon>
        <taxon>Dikarya</taxon>
        <taxon>Ascomycota</taxon>
        <taxon>Saccharomycotina</taxon>
        <taxon>Pichiomycetes</taxon>
        <taxon>Debaryomycetaceae</taxon>
        <taxon>Diutina</taxon>
    </lineage>
</organism>
<dbReference type="OMA" id="HVHPKEM"/>
<dbReference type="InterPro" id="IPR001452">
    <property type="entry name" value="SH3_domain"/>
</dbReference>
<evidence type="ECO:0000259" key="4">
    <source>
        <dbReference type="PROSITE" id="PS50002"/>
    </source>
</evidence>
<dbReference type="GO" id="GO:0006897">
    <property type="term" value="P:endocytosis"/>
    <property type="evidence" value="ECO:0007669"/>
    <property type="project" value="InterPro"/>
</dbReference>
<dbReference type="InterPro" id="IPR046982">
    <property type="entry name" value="BIN3/RVS161-like"/>
</dbReference>
<dbReference type="InterPro" id="IPR036028">
    <property type="entry name" value="SH3-like_dom_sf"/>
</dbReference>
<feature type="domain" description="SH3" evidence="4">
    <location>
        <begin position="562"/>
        <end position="626"/>
    </location>
</feature>
<dbReference type="GO" id="GO:0031097">
    <property type="term" value="C:medial cortex"/>
    <property type="evidence" value="ECO:0007669"/>
    <property type="project" value="TreeGrafter"/>
</dbReference>
<sequence>MDNLKKFGATVKGGVEKVGGEVKHGFIDARDQAQLVTDHILHPHDSEFEDDEKLVQRYQRVLKQYVAGLKYSKRLLKNLSARYWPQLFKVNLRVARGFHNLVADIQFKGIDEYYAMWDEQQAYEVVPQLDPHQNFDVIAAVNDEHHAYETTIEKLAMLVDDEWSTAYSALSGRIDEVIGTYVKRARQLAKVWHRKRLQYDKVRRRIDKLGKQQGDLDDKQKLQLSELTSRMEQALAEFTAVNQRFKLTMPQLVELLDDFTDEITKRIIYQHVWSITQVRDELAVFAVHYGLGNDDASVPSYEQIIDDWHRQFTVAKDEIETIVNPTDDVSDKASDPKAVHWLNNVTKSLKRPWTFHPADGIFNDELEADPLESFVEYNDATTNRSSTYFPSKVVDRPHQGSIVDVELSPSPSPTSDVPPPLPPRTNRPLPPVPPALPPRPSTQTVPSLAAKDATPLPKPPAPRRTDSASSLESVASSADDNASEVSSVASSLASDDVVKTSGADQINRRLADVYNTHKNEITQCPIPEYSTASAIQYRPVADVNGAFKLTRLQLLFEQYAEVEGQPRTALHTFKGTHPGDLSFAQGDVLDVVLDLQSVASTYSTQGNWLLARKNGRMGFIPSTYID</sequence>
<evidence type="ECO:0000256" key="2">
    <source>
        <dbReference type="PROSITE-ProRule" id="PRU00192"/>
    </source>
</evidence>
<accession>A0A642UPP1</accession>
<dbReference type="InterPro" id="IPR027267">
    <property type="entry name" value="AH/BAR_dom_sf"/>
</dbReference>
<comment type="caution">
    <text evidence="5">The sequence shown here is derived from an EMBL/GenBank/DDBJ whole genome shotgun (WGS) entry which is preliminary data.</text>
</comment>
<dbReference type="SUPFAM" id="SSF103657">
    <property type="entry name" value="BAR/IMD domain-like"/>
    <property type="match status" value="1"/>
</dbReference>
<evidence type="ECO:0000313" key="5">
    <source>
        <dbReference type="EMBL" id="KAA8901998.1"/>
    </source>
</evidence>
<evidence type="ECO:0000313" key="6">
    <source>
        <dbReference type="Proteomes" id="UP000449547"/>
    </source>
</evidence>
<evidence type="ECO:0000256" key="1">
    <source>
        <dbReference type="ARBA" id="ARBA00022443"/>
    </source>
</evidence>
<dbReference type="GO" id="GO:0008289">
    <property type="term" value="F:lipid binding"/>
    <property type="evidence" value="ECO:0007669"/>
    <property type="project" value="TreeGrafter"/>
</dbReference>
<dbReference type="GO" id="GO:0051666">
    <property type="term" value="P:actin cortical patch localization"/>
    <property type="evidence" value="ECO:0007669"/>
    <property type="project" value="InterPro"/>
</dbReference>
<dbReference type="VEuPathDB" id="FungiDB:DIURU_003049"/>
<dbReference type="PROSITE" id="PS50002">
    <property type="entry name" value="SH3"/>
    <property type="match status" value="1"/>
</dbReference>
<gene>
    <name evidence="5" type="ORF">DIURU_003049</name>
</gene>
<feature type="region of interest" description="Disordered" evidence="3">
    <location>
        <begin position="403"/>
        <end position="482"/>
    </location>
</feature>
<dbReference type="RefSeq" id="XP_034012185.1">
    <property type="nucleotide sequence ID" value="XM_034155768.1"/>
</dbReference>
<protein>
    <recommendedName>
        <fullName evidence="4">SH3 domain-containing protein</fullName>
    </recommendedName>
</protein>
<dbReference type="Gene3D" id="1.20.1270.60">
    <property type="entry name" value="Arfaptin homology (AH) domain/BAR domain"/>
    <property type="match status" value="1"/>
</dbReference>
<dbReference type="GO" id="GO:1990528">
    <property type="term" value="C:Rvs161p-Rvs167p complex"/>
    <property type="evidence" value="ECO:0007669"/>
    <property type="project" value="TreeGrafter"/>
</dbReference>
<dbReference type="InterPro" id="IPR004148">
    <property type="entry name" value="BAR_dom"/>
</dbReference>
<dbReference type="GO" id="GO:0043332">
    <property type="term" value="C:mating projection tip"/>
    <property type="evidence" value="ECO:0007669"/>
    <property type="project" value="TreeGrafter"/>
</dbReference>
<name>A0A642UPP1_DIURU</name>
<feature type="compositionally biased region" description="Low complexity" evidence="3">
    <location>
        <begin position="467"/>
        <end position="482"/>
    </location>
</feature>
<dbReference type="OrthoDB" id="10255128at2759"/>
<keyword evidence="1 2" id="KW-0728">SH3 domain</keyword>
<proteinExistence type="predicted"/>
<dbReference type="Proteomes" id="UP000449547">
    <property type="component" value="Unassembled WGS sequence"/>
</dbReference>
<dbReference type="SUPFAM" id="SSF50044">
    <property type="entry name" value="SH3-domain"/>
    <property type="match status" value="1"/>
</dbReference>
<evidence type="ECO:0000256" key="3">
    <source>
        <dbReference type="SAM" id="MobiDB-lite"/>
    </source>
</evidence>
<dbReference type="PANTHER" id="PTHR47174">
    <property type="entry name" value="BRIDGING INTEGRATOR 3"/>
    <property type="match status" value="1"/>
</dbReference>
<dbReference type="Gene3D" id="2.30.30.40">
    <property type="entry name" value="SH3 Domains"/>
    <property type="match status" value="1"/>
</dbReference>
<feature type="compositionally biased region" description="Pro residues" evidence="3">
    <location>
        <begin position="410"/>
        <end position="440"/>
    </location>
</feature>
<dbReference type="Pfam" id="PF03114">
    <property type="entry name" value="BAR"/>
    <property type="match status" value="1"/>
</dbReference>
<reference evidence="5 6" key="1">
    <citation type="submission" date="2019-07" db="EMBL/GenBank/DDBJ databases">
        <title>Genome assembly of two rare yeast pathogens: Diutina rugosa and Trichomonascus ciferrii.</title>
        <authorList>
            <person name="Mixao V."/>
            <person name="Saus E."/>
            <person name="Hansen A."/>
            <person name="Lass-Flor C."/>
            <person name="Gabaldon T."/>
        </authorList>
    </citation>
    <scope>NUCLEOTIDE SEQUENCE [LARGE SCALE GENOMIC DNA]</scope>
    <source>
        <strain evidence="5 6">CBS 613</strain>
    </source>
</reference>
<dbReference type="Pfam" id="PF00018">
    <property type="entry name" value="SH3_1"/>
    <property type="match status" value="1"/>
</dbReference>
<dbReference type="AlphaFoldDB" id="A0A642UPP1"/>
<dbReference type="SMART" id="SM00326">
    <property type="entry name" value="SH3"/>
    <property type="match status" value="1"/>
</dbReference>
<keyword evidence="6" id="KW-1185">Reference proteome</keyword>
<dbReference type="GO" id="GO:0030479">
    <property type="term" value="C:actin cortical patch"/>
    <property type="evidence" value="ECO:0007669"/>
    <property type="project" value="TreeGrafter"/>
</dbReference>
<dbReference type="EMBL" id="SWFT01000096">
    <property type="protein sequence ID" value="KAA8901998.1"/>
    <property type="molecule type" value="Genomic_DNA"/>
</dbReference>
<dbReference type="PANTHER" id="PTHR47174:SF1">
    <property type="entry name" value="REDUCED VIABILITY UPON STARVATION PROTEIN 167"/>
    <property type="match status" value="1"/>
</dbReference>